<reference evidence="1" key="1">
    <citation type="journal article" date="2019" name="PLoS Negl. Trop. Dis.">
        <title>Revisiting the worldwide diversity of Leptospira species in the environment.</title>
        <authorList>
            <person name="Vincent A.T."/>
            <person name="Schiettekatte O."/>
            <person name="Bourhy P."/>
            <person name="Veyrier F.J."/>
            <person name="Picardeau M."/>
        </authorList>
    </citation>
    <scope>NUCLEOTIDE SEQUENCE [LARGE SCALE GENOMIC DNA]</scope>
    <source>
        <strain evidence="1">201601113</strain>
    </source>
</reference>
<name>A0A4Z1AV04_9LEPT</name>
<gene>
    <name evidence="1" type="ORF">EHR06_07945</name>
</gene>
<dbReference type="RefSeq" id="WP_135756503.1">
    <property type="nucleotide sequence ID" value="NZ_RQHS01000012.1"/>
</dbReference>
<dbReference type="AlphaFoldDB" id="A0A4Z1AV04"/>
<sequence length="132" mass="15329">MTVDITLTDGGELNLAILRKELDYEFRMNFVYEGQNLIIVRKLIMLVDGVEKELLVLHKSTRYHRSGKYGVITERMSLKADRELLNLIFNSKSLKFKLIGENGILNSELEESGQELIINFKLESEKLFQLTY</sequence>
<dbReference type="EMBL" id="RQHS01000012">
    <property type="protein sequence ID" value="TGN00042.1"/>
    <property type="molecule type" value="Genomic_DNA"/>
</dbReference>
<protein>
    <recommendedName>
        <fullName evidence="3">DUF1934 domain-containing protein</fullName>
    </recommendedName>
</protein>
<proteinExistence type="predicted"/>
<accession>A0A4Z1AV04</accession>
<comment type="caution">
    <text evidence="1">The sequence shown here is derived from an EMBL/GenBank/DDBJ whole genome shotgun (WGS) entry which is preliminary data.</text>
</comment>
<evidence type="ECO:0008006" key="3">
    <source>
        <dbReference type="Google" id="ProtNLM"/>
    </source>
</evidence>
<dbReference type="Proteomes" id="UP000297241">
    <property type="component" value="Unassembled WGS sequence"/>
</dbReference>
<dbReference type="OrthoDB" id="331333at2"/>
<organism evidence="1 2">
    <name type="scientific">Leptospira dzoumogneensis</name>
    <dbReference type="NCBI Taxonomy" id="2484904"/>
    <lineage>
        <taxon>Bacteria</taxon>
        <taxon>Pseudomonadati</taxon>
        <taxon>Spirochaetota</taxon>
        <taxon>Spirochaetia</taxon>
        <taxon>Leptospirales</taxon>
        <taxon>Leptospiraceae</taxon>
        <taxon>Leptospira</taxon>
    </lineage>
</organism>
<evidence type="ECO:0000313" key="1">
    <source>
        <dbReference type="EMBL" id="TGN00042.1"/>
    </source>
</evidence>
<keyword evidence="2" id="KW-1185">Reference proteome</keyword>
<evidence type="ECO:0000313" key="2">
    <source>
        <dbReference type="Proteomes" id="UP000297241"/>
    </source>
</evidence>